<dbReference type="SUPFAM" id="SSF56037">
    <property type="entry name" value="PheT/TilS domain"/>
    <property type="match status" value="1"/>
</dbReference>
<keyword evidence="4 8" id="KW-0819">tRNA processing</keyword>
<dbReference type="Gene3D" id="1.20.59.20">
    <property type="match status" value="1"/>
</dbReference>
<dbReference type="InterPro" id="IPR014729">
    <property type="entry name" value="Rossmann-like_a/b/a_fold"/>
</dbReference>
<dbReference type="NCBIfam" id="TIGR02433">
    <property type="entry name" value="lysidine_TilS_C"/>
    <property type="match status" value="1"/>
</dbReference>
<protein>
    <recommendedName>
        <fullName evidence="8">tRNA(Ile)-lysidine synthase</fullName>
        <ecNumber evidence="8">6.3.4.19</ecNumber>
    </recommendedName>
    <alternativeName>
        <fullName evidence="8">tRNA(Ile)-2-lysyl-cytidine synthase</fullName>
    </alternativeName>
    <alternativeName>
        <fullName evidence="8">tRNA(Ile)-lysidine synthetase</fullName>
    </alternativeName>
</protein>
<dbReference type="PANTHER" id="PTHR43033:SF1">
    <property type="entry name" value="TRNA(ILE)-LYSIDINE SYNTHASE-RELATED"/>
    <property type="match status" value="1"/>
</dbReference>
<evidence type="ECO:0000256" key="8">
    <source>
        <dbReference type="HAMAP-Rule" id="MF_01161"/>
    </source>
</evidence>
<dbReference type="AlphaFoldDB" id="A0A315Y4M6"/>
<keyword evidence="6 8" id="KW-0067">ATP-binding</keyword>
<feature type="binding site" evidence="8">
    <location>
        <begin position="26"/>
        <end position="31"/>
    </location>
    <ligand>
        <name>ATP</name>
        <dbReference type="ChEBI" id="CHEBI:30616"/>
    </ligand>
</feature>
<comment type="similarity">
    <text evidence="8">Belongs to the tRNA(Ile)-lysidine synthase family.</text>
</comment>
<evidence type="ECO:0000256" key="4">
    <source>
        <dbReference type="ARBA" id="ARBA00022694"/>
    </source>
</evidence>
<dbReference type="RefSeq" id="WP_109725129.1">
    <property type="nucleotide sequence ID" value="NZ_QGDI01000001.1"/>
</dbReference>
<dbReference type="GO" id="GO:0006400">
    <property type="term" value="P:tRNA modification"/>
    <property type="evidence" value="ECO:0007669"/>
    <property type="project" value="UniProtKB-UniRule"/>
</dbReference>
<comment type="domain">
    <text evidence="8">The N-terminal region contains the highly conserved SGGXDS motif, predicted to be a P-loop motif involved in ATP binding.</text>
</comment>
<dbReference type="Gene3D" id="3.40.50.620">
    <property type="entry name" value="HUPs"/>
    <property type="match status" value="1"/>
</dbReference>
<dbReference type="SMART" id="SM00977">
    <property type="entry name" value="TilS_C"/>
    <property type="match status" value="1"/>
</dbReference>
<dbReference type="EMBL" id="QGDI01000001">
    <property type="protein sequence ID" value="PWJ15325.1"/>
    <property type="molecule type" value="Genomic_DNA"/>
</dbReference>
<accession>A0A315Y4M6</accession>
<dbReference type="InterPro" id="IPR012796">
    <property type="entry name" value="Lysidine-tRNA-synth_C"/>
</dbReference>
<dbReference type="GO" id="GO:0005524">
    <property type="term" value="F:ATP binding"/>
    <property type="evidence" value="ECO:0007669"/>
    <property type="project" value="UniProtKB-UniRule"/>
</dbReference>
<evidence type="ECO:0000256" key="1">
    <source>
        <dbReference type="ARBA" id="ARBA00004496"/>
    </source>
</evidence>
<dbReference type="EC" id="6.3.4.19" evidence="8"/>
<evidence type="ECO:0000313" key="11">
    <source>
        <dbReference type="Proteomes" id="UP000245720"/>
    </source>
</evidence>
<dbReference type="GO" id="GO:0032267">
    <property type="term" value="F:tRNA(Ile)-lysidine synthase activity"/>
    <property type="evidence" value="ECO:0007669"/>
    <property type="project" value="UniProtKB-EC"/>
</dbReference>
<dbReference type="Pfam" id="PF11734">
    <property type="entry name" value="TilS_C"/>
    <property type="match status" value="1"/>
</dbReference>
<dbReference type="PANTHER" id="PTHR43033">
    <property type="entry name" value="TRNA(ILE)-LYSIDINE SYNTHASE-RELATED"/>
    <property type="match status" value="1"/>
</dbReference>
<evidence type="ECO:0000256" key="7">
    <source>
        <dbReference type="ARBA" id="ARBA00048539"/>
    </source>
</evidence>
<dbReference type="OrthoDB" id="9807403at2"/>
<comment type="function">
    <text evidence="8">Ligates lysine onto the cytidine present at position 34 of the AUA codon-specific tRNA(Ile) that contains the anticodon CAU, in an ATP-dependent manner. Cytidine is converted to lysidine, thus changing the amino acid specificity of the tRNA from methionine to isoleucine.</text>
</comment>
<evidence type="ECO:0000256" key="5">
    <source>
        <dbReference type="ARBA" id="ARBA00022741"/>
    </source>
</evidence>
<keyword evidence="5 8" id="KW-0547">Nucleotide-binding</keyword>
<evidence type="ECO:0000256" key="6">
    <source>
        <dbReference type="ARBA" id="ARBA00022840"/>
    </source>
</evidence>
<comment type="caution">
    <text evidence="10">The sequence shown here is derived from an EMBL/GenBank/DDBJ whole genome shotgun (WGS) entry which is preliminary data.</text>
</comment>
<dbReference type="Pfam" id="PF01171">
    <property type="entry name" value="ATP_bind_3"/>
    <property type="match status" value="1"/>
</dbReference>
<organism evidence="10 11">
    <name type="scientific">Ruminococcus flavefaciens</name>
    <dbReference type="NCBI Taxonomy" id="1265"/>
    <lineage>
        <taxon>Bacteria</taxon>
        <taxon>Bacillati</taxon>
        <taxon>Bacillota</taxon>
        <taxon>Clostridia</taxon>
        <taxon>Eubacteriales</taxon>
        <taxon>Oscillospiraceae</taxon>
        <taxon>Ruminococcus</taxon>
    </lineage>
</organism>
<evidence type="ECO:0000256" key="3">
    <source>
        <dbReference type="ARBA" id="ARBA00022598"/>
    </source>
</evidence>
<evidence type="ECO:0000256" key="2">
    <source>
        <dbReference type="ARBA" id="ARBA00022490"/>
    </source>
</evidence>
<proteinExistence type="inferred from homology"/>
<keyword evidence="2 8" id="KW-0963">Cytoplasm</keyword>
<sequence>MLTKVYKFICENNMLTCGDTVVCGLSGGADSVALLLSLYQLREKLGIKVEALHVNHCIRGDESDRDEEFCRDLCKRLDIAFTAVRCDVIRQSDIWQKSTEETARIMRYDEFSKCSEGKKLATAHNANDNLETVILNLCRGTGIKGLAGIPCIRGNIIRPLLTVTRAEIEEFLRISGQNYVTDSTNLSNDYTRNKIRHKIIPMLEEINSSVIATSVNSINTVREENALIEADTDRAMAECRKKNALIGLNGYPAVIRKRCISRLLSENSLPYSHQRLEEADTILAGGGKLNISGKTYLVGEGGSLSLQVIDAPAEIVVEQALELGDNIICDNCTVRCELLECDNLKKIETVHKKSTFYLIDYDKIRGRLIVRTRKYGDKIRLKGRSFTSSVKKLINENIPSDKRNGLLFIEDEEGTILAERLGIADRTAPDDNTTGFLKISFIRS</sequence>
<reference evidence="10 11" key="1">
    <citation type="submission" date="2018-05" db="EMBL/GenBank/DDBJ databases">
        <title>The Hungate 1000. A catalogue of reference genomes from the rumen microbiome.</title>
        <authorList>
            <person name="Kelly W."/>
        </authorList>
    </citation>
    <scope>NUCLEOTIDE SEQUENCE [LARGE SCALE GENOMIC DNA]</scope>
    <source>
        <strain evidence="10 11">SAb67</strain>
    </source>
</reference>
<dbReference type="SUPFAM" id="SSF52402">
    <property type="entry name" value="Adenine nucleotide alpha hydrolases-like"/>
    <property type="match status" value="1"/>
</dbReference>
<gene>
    <name evidence="8" type="primary">tilS</name>
    <name evidence="10" type="ORF">IE37_00220</name>
</gene>
<dbReference type="InterPro" id="IPR011063">
    <property type="entry name" value="TilS/TtcA_N"/>
</dbReference>
<name>A0A315Y4M6_RUMFL</name>
<evidence type="ECO:0000259" key="9">
    <source>
        <dbReference type="SMART" id="SM00977"/>
    </source>
</evidence>
<dbReference type="InterPro" id="IPR012795">
    <property type="entry name" value="tRNA_Ile_lys_synt_N"/>
</dbReference>
<dbReference type="HAMAP" id="MF_01161">
    <property type="entry name" value="tRNA_Ile_lys_synt"/>
    <property type="match status" value="1"/>
</dbReference>
<comment type="subcellular location">
    <subcellularLocation>
        <location evidence="1 8">Cytoplasm</location>
    </subcellularLocation>
</comment>
<dbReference type="CDD" id="cd01992">
    <property type="entry name" value="TilS_N"/>
    <property type="match status" value="1"/>
</dbReference>
<keyword evidence="3 8" id="KW-0436">Ligase</keyword>
<feature type="domain" description="Lysidine-tRNA(Ile) synthetase C-terminal" evidence="9">
    <location>
        <begin position="368"/>
        <end position="439"/>
    </location>
</feature>
<evidence type="ECO:0000313" key="10">
    <source>
        <dbReference type="EMBL" id="PWJ15325.1"/>
    </source>
</evidence>
<dbReference type="Proteomes" id="UP000245720">
    <property type="component" value="Unassembled WGS sequence"/>
</dbReference>
<comment type="catalytic activity">
    <reaction evidence="7 8">
        <text>cytidine(34) in tRNA(Ile2) + L-lysine + ATP = lysidine(34) in tRNA(Ile2) + AMP + diphosphate + H(+)</text>
        <dbReference type="Rhea" id="RHEA:43744"/>
        <dbReference type="Rhea" id="RHEA-COMP:10625"/>
        <dbReference type="Rhea" id="RHEA-COMP:10670"/>
        <dbReference type="ChEBI" id="CHEBI:15378"/>
        <dbReference type="ChEBI" id="CHEBI:30616"/>
        <dbReference type="ChEBI" id="CHEBI:32551"/>
        <dbReference type="ChEBI" id="CHEBI:33019"/>
        <dbReference type="ChEBI" id="CHEBI:82748"/>
        <dbReference type="ChEBI" id="CHEBI:83665"/>
        <dbReference type="ChEBI" id="CHEBI:456215"/>
        <dbReference type="EC" id="6.3.4.19"/>
    </reaction>
</comment>
<dbReference type="InterPro" id="IPR012094">
    <property type="entry name" value="tRNA_Ile_lys_synt"/>
</dbReference>
<dbReference type="NCBIfam" id="TIGR02432">
    <property type="entry name" value="lysidine_TilS_N"/>
    <property type="match status" value="1"/>
</dbReference>
<dbReference type="GO" id="GO:0005737">
    <property type="term" value="C:cytoplasm"/>
    <property type="evidence" value="ECO:0007669"/>
    <property type="project" value="UniProtKB-SubCell"/>
</dbReference>